<dbReference type="InterPro" id="IPR027806">
    <property type="entry name" value="HARBI1_dom"/>
</dbReference>
<evidence type="ECO:0000259" key="5">
    <source>
        <dbReference type="Pfam" id="PF13613"/>
    </source>
</evidence>
<feature type="domain" description="Transposase Helix-turn-helix" evidence="5">
    <location>
        <begin position="69"/>
        <end position="118"/>
    </location>
</feature>
<dbReference type="Pfam" id="PF13359">
    <property type="entry name" value="DDE_Tnp_4"/>
    <property type="match status" value="1"/>
</dbReference>
<keyword evidence="2" id="KW-0479">Metal-binding</keyword>
<evidence type="ECO:0000256" key="3">
    <source>
        <dbReference type="SAM" id="MobiDB-lite"/>
    </source>
</evidence>
<evidence type="ECO:0000259" key="4">
    <source>
        <dbReference type="Pfam" id="PF13359"/>
    </source>
</evidence>
<proteinExistence type="predicted"/>
<gene>
    <name evidence="6" type="ORF">CBNPKNJC_00001</name>
</gene>
<evidence type="ECO:0000256" key="2">
    <source>
        <dbReference type="ARBA" id="ARBA00022723"/>
    </source>
</evidence>
<dbReference type="GO" id="GO:0046872">
    <property type="term" value="F:metal ion binding"/>
    <property type="evidence" value="ECO:0007669"/>
    <property type="project" value="UniProtKB-KW"/>
</dbReference>
<feature type="compositionally biased region" description="Basic and acidic residues" evidence="3">
    <location>
        <begin position="153"/>
        <end position="168"/>
    </location>
</feature>
<dbReference type="EMBL" id="MT631471">
    <property type="protein sequence ID" value="QNO51487.1"/>
    <property type="molecule type" value="Genomic_DNA"/>
</dbReference>
<organism evidence="6">
    <name type="scientific">Candidatus Methanophagaceae archaeon ANME-1 ERB6</name>
    <dbReference type="NCBI Taxonomy" id="2759912"/>
    <lineage>
        <taxon>Archaea</taxon>
        <taxon>Methanobacteriati</taxon>
        <taxon>Methanobacteriota</taxon>
        <taxon>Stenosarchaea group</taxon>
        <taxon>Methanomicrobia</taxon>
        <taxon>Candidatus Methanophagales</taxon>
        <taxon>Candidatus Methanophagaceae</taxon>
    </lineage>
</organism>
<feature type="region of interest" description="Disordered" evidence="3">
    <location>
        <begin position="153"/>
        <end position="174"/>
    </location>
</feature>
<evidence type="ECO:0000256" key="1">
    <source>
        <dbReference type="ARBA" id="ARBA00001968"/>
    </source>
</evidence>
<evidence type="ECO:0008006" key="7">
    <source>
        <dbReference type="Google" id="ProtNLM"/>
    </source>
</evidence>
<reference evidence="6" key="1">
    <citation type="submission" date="2020-06" db="EMBL/GenBank/DDBJ databases">
        <title>Unique genomic features of the anaerobic methanotrophic archaea.</title>
        <authorList>
            <person name="Chadwick G.L."/>
            <person name="Skennerton C.T."/>
            <person name="Laso-Perez R."/>
            <person name="Leu A.O."/>
            <person name="Speth D.R."/>
            <person name="Yu H."/>
            <person name="Morgan-Lang C."/>
            <person name="Hatzenpichler R."/>
            <person name="Goudeau D."/>
            <person name="Malmstrom R."/>
            <person name="Brazelton W.J."/>
            <person name="Woyke T."/>
            <person name="Hallam S.J."/>
            <person name="Tyson G.W."/>
            <person name="Wegener G."/>
            <person name="Boetius A."/>
            <person name="Orphan V."/>
        </authorList>
    </citation>
    <scope>NUCLEOTIDE SEQUENCE</scope>
</reference>
<name>A0A7G9YU03_9EURY</name>
<protein>
    <recommendedName>
        <fullName evidence="7">DDE Tnp4 domain-containing protein</fullName>
    </recommendedName>
</protein>
<dbReference type="AlphaFoldDB" id="A0A7G9YU03"/>
<evidence type="ECO:0000313" key="6">
    <source>
        <dbReference type="EMBL" id="QNO51487.1"/>
    </source>
</evidence>
<dbReference type="Pfam" id="PF13613">
    <property type="entry name" value="HTH_Tnp_4"/>
    <property type="match status" value="1"/>
</dbReference>
<dbReference type="InterPro" id="IPR027805">
    <property type="entry name" value="Transposase_HTH_dom"/>
</dbReference>
<accession>A0A7G9YU03</accession>
<feature type="domain" description="DDE Tnp4" evidence="4">
    <location>
        <begin position="147"/>
        <end position="305"/>
    </location>
</feature>
<comment type="cofactor">
    <cofactor evidence="1">
        <name>a divalent metal cation</name>
        <dbReference type="ChEBI" id="CHEBI:60240"/>
    </cofactor>
</comment>
<sequence length="311" mass="35929">MLSSMITVNRALKSDRLMRATTGLSASEFNQLVQSFGQELQKEGWIRYEIGVKRGDRERKPGGGRTGNLRSFTEKLFFVLFYFKCYPTFDVLGLLFDLDRSNTCRNVQKLTPILEKVLDKKMELPKRKISTLEELFDIFPNVKDLFIDGTERPIQRPKDSEKQKENYSGKKKAHTRKNIVITDKNRRIGYLSPPEAGKKHDYGMFKELFPHGVFPKSIALWLDLGFTGVEKDYPEATVRMPRKKPKGKELTDEEKAQNKAISGFRVLVEHAIGGAKRFRITSDKFRNKKDEFNDVAMLISCGLWNYHLKCC</sequence>
<dbReference type="PANTHER" id="PTHR23080">
    <property type="entry name" value="THAP DOMAIN PROTEIN"/>
    <property type="match status" value="1"/>
</dbReference>
<dbReference type="PANTHER" id="PTHR23080:SF141">
    <property type="entry name" value="TRANSPOSASE HELIX-TURN-HELIX DOMAIN-CONTAINING PROTEIN"/>
    <property type="match status" value="1"/>
</dbReference>